<keyword evidence="3" id="KW-1185">Reference proteome</keyword>
<evidence type="ECO:0000256" key="1">
    <source>
        <dbReference type="SAM" id="Phobius"/>
    </source>
</evidence>
<reference evidence="3" key="1">
    <citation type="journal article" date="2010" name="Stand. Genomic Sci.">
        <title>Complete genome sequence of Sulfurimonas autotrophica type strain (OK10).</title>
        <authorList>
            <person name="Sikorski J."/>
            <person name="Munk C."/>
            <person name="Lapidus A."/>
            <person name="Djao O."/>
            <person name="Lucas S."/>
            <person name="Glavina Del Rio T."/>
            <person name="Nolan M."/>
            <person name="Tice H."/>
            <person name="Han C."/>
            <person name="Cheng J."/>
            <person name="Tapia R."/>
            <person name="Goodwin L."/>
            <person name="Pitluck S."/>
            <person name="Liolios K."/>
            <person name="Ivanova N."/>
            <person name="Mavromatis K."/>
            <person name="Mikhailova N."/>
            <person name="Pati A."/>
            <person name="Sims D."/>
            <person name="Meincke L."/>
            <person name="Brettin T."/>
            <person name="Detter J."/>
            <person name="Chen A."/>
            <person name="Palaniappan K."/>
            <person name="Land M."/>
            <person name="Hauser L."/>
            <person name="Chang Y."/>
            <person name="Jeffries C."/>
            <person name="Rohde M."/>
            <person name="Lang E."/>
            <person name="Spring S."/>
            <person name="Goker M."/>
            <person name="Woyke T."/>
            <person name="Bristow J."/>
            <person name="Eisen J."/>
            <person name="Markowitz V."/>
            <person name="Hugenholtz P."/>
            <person name="Kyrpides N."/>
            <person name="Klenk H."/>
        </authorList>
    </citation>
    <scope>NUCLEOTIDE SEQUENCE [LARGE SCALE GENOMIC DNA]</scope>
    <source>
        <strain evidence="3">ATCC BAA-671 / DSM 16294 / JCM 11897 / OK10</strain>
    </source>
</reference>
<sequence>MRIKKDIEFGWLCIAIQKITYQSFCIDGILKILWSIGLLTLIILIVAIFRVTEPALLIGAFTVLIAAFTASFSVMRSIIHSTLMEEEKRFEEIIKYKNFVLQLLCNLQDSLSNLNRELYSSLNREPLAHKTEDINQLLKRYKKTLTYLESENTLIHLDSHEIKTIFDIVEGSEKWLKTVAIYLEKPESYGNLDDEIDGYASYYLHLEDYIPEAKKLFSRELS</sequence>
<keyword evidence="1" id="KW-0472">Membrane</keyword>
<dbReference type="RefSeq" id="WP_013326611.1">
    <property type="nucleotide sequence ID" value="NC_014506.1"/>
</dbReference>
<dbReference type="HOGENOM" id="CLU_1244796_0_0_7"/>
<dbReference type="Proteomes" id="UP000007803">
    <property type="component" value="Chromosome"/>
</dbReference>
<protein>
    <submittedName>
        <fullName evidence="2">Uncharacterized protein</fullName>
    </submittedName>
</protein>
<keyword evidence="1" id="KW-0812">Transmembrane</keyword>
<keyword evidence="1" id="KW-1133">Transmembrane helix</keyword>
<evidence type="ECO:0000313" key="2">
    <source>
        <dbReference type="EMBL" id="ADN08855.1"/>
    </source>
</evidence>
<feature type="transmembrane region" description="Helical" evidence="1">
    <location>
        <begin position="28"/>
        <end position="49"/>
    </location>
</feature>
<accession>E0UQX4</accession>
<dbReference type="AlphaFoldDB" id="E0UQX4"/>
<dbReference type="STRING" id="563040.Saut_0806"/>
<organism evidence="2 3">
    <name type="scientific">Sulfurimonas autotrophica (strain ATCC BAA-671 / DSM 16294 / JCM 11897 / OK10)</name>
    <dbReference type="NCBI Taxonomy" id="563040"/>
    <lineage>
        <taxon>Bacteria</taxon>
        <taxon>Pseudomonadati</taxon>
        <taxon>Campylobacterota</taxon>
        <taxon>Epsilonproteobacteria</taxon>
        <taxon>Campylobacterales</taxon>
        <taxon>Sulfurimonadaceae</taxon>
        <taxon>Sulfurimonas</taxon>
    </lineage>
</organism>
<feature type="transmembrane region" description="Helical" evidence="1">
    <location>
        <begin position="55"/>
        <end position="79"/>
    </location>
</feature>
<dbReference type="KEGG" id="sua:Saut_0806"/>
<dbReference type="EMBL" id="CP002205">
    <property type="protein sequence ID" value="ADN08855.1"/>
    <property type="molecule type" value="Genomic_DNA"/>
</dbReference>
<evidence type="ECO:0000313" key="3">
    <source>
        <dbReference type="Proteomes" id="UP000007803"/>
    </source>
</evidence>
<gene>
    <name evidence="2" type="ordered locus">Saut_0806</name>
</gene>
<proteinExistence type="predicted"/>
<name>E0UQX4_SULAO</name>